<comment type="similarity">
    <text evidence="1">Belongs to the 'GDXG' lipolytic enzyme family.</text>
</comment>
<reference evidence="4 5" key="1">
    <citation type="submission" date="2016-10" db="EMBL/GenBank/DDBJ databases">
        <authorList>
            <person name="de Groot N.N."/>
        </authorList>
    </citation>
    <scope>NUCLEOTIDE SEQUENCE [LARGE SCALE GENOMIC DNA]</scope>
    <source>
        <strain evidence="4 5">DSM 28286</strain>
    </source>
</reference>
<evidence type="ECO:0000313" key="4">
    <source>
        <dbReference type="EMBL" id="SFQ52510.1"/>
    </source>
</evidence>
<dbReference type="PANTHER" id="PTHR48081">
    <property type="entry name" value="AB HYDROLASE SUPERFAMILY PROTEIN C4A8.06C"/>
    <property type="match status" value="1"/>
</dbReference>
<dbReference type="PROSITE" id="PS51257">
    <property type="entry name" value="PROKAR_LIPOPROTEIN"/>
    <property type="match status" value="1"/>
</dbReference>
<keyword evidence="5" id="KW-1185">Reference proteome</keyword>
<feature type="domain" description="BD-FAE-like" evidence="3">
    <location>
        <begin position="55"/>
        <end position="209"/>
    </location>
</feature>
<evidence type="ECO:0000256" key="2">
    <source>
        <dbReference type="ARBA" id="ARBA00022801"/>
    </source>
</evidence>
<dbReference type="EMBL" id="FOXQ01000017">
    <property type="protein sequence ID" value="SFQ52510.1"/>
    <property type="molecule type" value="Genomic_DNA"/>
</dbReference>
<name>A0A1I5Z7S2_9BACT</name>
<dbReference type="AlphaFoldDB" id="A0A1I5Z7S2"/>
<gene>
    <name evidence="4" type="ORF">SAMN05444277_11762</name>
</gene>
<dbReference type="SUPFAM" id="SSF53474">
    <property type="entry name" value="alpha/beta-Hydrolases"/>
    <property type="match status" value="1"/>
</dbReference>
<proteinExistence type="inferred from homology"/>
<dbReference type="GO" id="GO:0016787">
    <property type="term" value="F:hydrolase activity"/>
    <property type="evidence" value="ECO:0007669"/>
    <property type="project" value="UniProtKB-KW"/>
</dbReference>
<dbReference type="InterPro" id="IPR049492">
    <property type="entry name" value="BD-FAE-like_dom"/>
</dbReference>
<dbReference type="Gene3D" id="3.40.50.1820">
    <property type="entry name" value="alpha/beta hydrolase"/>
    <property type="match status" value="1"/>
</dbReference>
<keyword evidence="2" id="KW-0378">Hydrolase</keyword>
<evidence type="ECO:0000256" key="1">
    <source>
        <dbReference type="ARBA" id="ARBA00010515"/>
    </source>
</evidence>
<dbReference type="InterPro" id="IPR029058">
    <property type="entry name" value="AB_hydrolase_fold"/>
</dbReference>
<dbReference type="STRING" id="1465490.SAMN05444277_11762"/>
<accession>A0A1I5Z7S2</accession>
<dbReference type="PANTHER" id="PTHR48081:SF33">
    <property type="entry name" value="KYNURENINE FORMAMIDASE"/>
    <property type="match status" value="1"/>
</dbReference>
<protein>
    <submittedName>
        <fullName evidence="4">Acetyl esterase/lipase</fullName>
    </submittedName>
</protein>
<dbReference type="RefSeq" id="WP_090662824.1">
    <property type="nucleotide sequence ID" value="NZ_FOXQ01000017.1"/>
</dbReference>
<evidence type="ECO:0000313" key="5">
    <source>
        <dbReference type="Proteomes" id="UP000199031"/>
    </source>
</evidence>
<dbReference type="PROSITE" id="PS01173">
    <property type="entry name" value="LIPASE_GDXG_HIS"/>
    <property type="match status" value="1"/>
</dbReference>
<sequence>MKYYLYCFISFFITTACSGQNTPVLYKDISFNKVNIQKNIVYSFADSIKEKYRCLDFYQPATNSALQKSPLIIWMHGGGFKFGTKNAAEIKLWGDEFAKRGYAFAAINYRLSKKNPLFKFKDLVEACYDNVEDVNNAITFFKANASRFNIDTGKIILGGNSAGAVIALQTVYSNSADIKYILDSNKTVANTNNNYNTQKVAAIINFWGALFNKDWLLRAKVPIVSVHGSKDRIVPVNNKGVVFFGSQSIHEKADSLHIPNSIKVYEGYAHELHKHFNPLVYPRKVKQRHKEAAQFACDFLYNFFKGE</sequence>
<dbReference type="Pfam" id="PF20434">
    <property type="entry name" value="BD-FAE"/>
    <property type="match status" value="1"/>
</dbReference>
<organism evidence="4 5">
    <name type="scientific">Parafilimonas terrae</name>
    <dbReference type="NCBI Taxonomy" id="1465490"/>
    <lineage>
        <taxon>Bacteria</taxon>
        <taxon>Pseudomonadati</taxon>
        <taxon>Bacteroidota</taxon>
        <taxon>Chitinophagia</taxon>
        <taxon>Chitinophagales</taxon>
        <taxon>Chitinophagaceae</taxon>
        <taxon>Parafilimonas</taxon>
    </lineage>
</organism>
<dbReference type="InterPro" id="IPR002168">
    <property type="entry name" value="Lipase_GDXG_HIS_AS"/>
</dbReference>
<dbReference type="InterPro" id="IPR050300">
    <property type="entry name" value="GDXG_lipolytic_enzyme"/>
</dbReference>
<dbReference type="OrthoDB" id="9777975at2"/>
<evidence type="ECO:0000259" key="3">
    <source>
        <dbReference type="Pfam" id="PF20434"/>
    </source>
</evidence>
<dbReference type="Proteomes" id="UP000199031">
    <property type="component" value="Unassembled WGS sequence"/>
</dbReference>